<keyword evidence="3" id="KW-1185">Reference proteome</keyword>
<evidence type="ECO:0000313" key="3">
    <source>
        <dbReference type="Proteomes" id="UP000194127"/>
    </source>
</evidence>
<dbReference type="OrthoDB" id="10286173at2759"/>
<feature type="compositionally biased region" description="Basic and acidic residues" evidence="1">
    <location>
        <begin position="224"/>
        <end position="233"/>
    </location>
</feature>
<organism evidence="2 3">
    <name type="scientific">Postia placenta MAD-698-R-SB12</name>
    <dbReference type="NCBI Taxonomy" id="670580"/>
    <lineage>
        <taxon>Eukaryota</taxon>
        <taxon>Fungi</taxon>
        <taxon>Dikarya</taxon>
        <taxon>Basidiomycota</taxon>
        <taxon>Agaricomycotina</taxon>
        <taxon>Agaricomycetes</taxon>
        <taxon>Polyporales</taxon>
        <taxon>Adustoporiaceae</taxon>
        <taxon>Rhodonia</taxon>
    </lineage>
</organism>
<dbReference type="GeneID" id="36330892"/>
<feature type="compositionally biased region" description="Polar residues" evidence="1">
    <location>
        <begin position="234"/>
        <end position="247"/>
    </location>
</feature>
<dbReference type="RefSeq" id="XP_024338021.1">
    <property type="nucleotide sequence ID" value="XM_024485943.1"/>
</dbReference>
<proteinExistence type="predicted"/>
<accession>A0A1X6MY05</accession>
<dbReference type="AlphaFoldDB" id="A0A1X6MY05"/>
<dbReference type="Proteomes" id="UP000194127">
    <property type="component" value="Unassembled WGS sequence"/>
</dbReference>
<gene>
    <name evidence="2" type="ORF">POSPLADRAFT_1146515</name>
</gene>
<name>A0A1X6MY05_9APHY</name>
<dbReference type="EMBL" id="KZ110599">
    <property type="protein sequence ID" value="OSX61227.1"/>
    <property type="molecule type" value="Genomic_DNA"/>
</dbReference>
<reference evidence="2 3" key="1">
    <citation type="submission" date="2017-04" db="EMBL/GenBank/DDBJ databases">
        <title>Genome Sequence of the Model Brown-Rot Fungus Postia placenta SB12.</title>
        <authorList>
            <consortium name="DOE Joint Genome Institute"/>
            <person name="Gaskell J."/>
            <person name="Kersten P."/>
            <person name="Larrondo L.F."/>
            <person name="Canessa P."/>
            <person name="Martinez D."/>
            <person name="Hibbett D."/>
            <person name="Schmoll M."/>
            <person name="Kubicek C.P."/>
            <person name="Martinez A.T."/>
            <person name="Yadav J."/>
            <person name="Master E."/>
            <person name="Magnuson J.K."/>
            <person name="James T."/>
            <person name="Yaver D."/>
            <person name="Berka R."/>
            <person name="Labutti K."/>
            <person name="Lipzen A."/>
            <person name="Aerts A."/>
            <person name="Barry K."/>
            <person name="Henrissat B."/>
            <person name="Blanchette R."/>
            <person name="Grigoriev I."/>
            <person name="Cullen D."/>
        </authorList>
    </citation>
    <scope>NUCLEOTIDE SEQUENCE [LARGE SCALE GENOMIC DNA]</scope>
    <source>
        <strain evidence="2 3">MAD-698-R-SB12</strain>
    </source>
</reference>
<protein>
    <submittedName>
        <fullName evidence="2">Uncharacterized protein</fullName>
    </submittedName>
</protein>
<evidence type="ECO:0000256" key="1">
    <source>
        <dbReference type="SAM" id="MobiDB-lite"/>
    </source>
</evidence>
<sequence length="351" mass="37437">MDQGRMSQMRVSAGSAGCVAASARSAGASGSEEGGASMSHARVVCGATSAGWMRTWLAAYESESNEEKDAKDAGESGTKGCFCGSCCAYCRWGGVVGPGEDARDALERAGEGGMSKWTRFVVAGIVGEEGMWLRLRLKSKAGRLDSITTSGRDLSEFVTRQLDMTQHVHHQVTTPPFQSCYPLRFLPKNGLCGRADPLGQLESRGKESERKIDLSLRHLPALLPRREPLRSGEGRSSGQPGPSATRATYTQLVELPVSVTTERVFHSGLAVNPPATCPFGLALGPRCAPPPNQQFQFVPTPGAAASGAPRSISSPRRAGRDRCFGPVTFQFSAAFCHIRSFGVTICFHVIQ</sequence>
<evidence type="ECO:0000313" key="2">
    <source>
        <dbReference type="EMBL" id="OSX61227.1"/>
    </source>
</evidence>
<feature type="region of interest" description="Disordered" evidence="1">
    <location>
        <begin position="223"/>
        <end position="247"/>
    </location>
</feature>